<dbReference type="OrthoDB" id="3038496at2759"/>
<name>A0A8H5LQP2_9AGAR</name>
<evidence type="ECO:0000256" key="1">
    <source>
        <dbReference type="SAM" id="Phobius"/>
    </source>
</evidence>
<accession>A0A8H5LQP2</accession>
<keyword evidence="1" id="KW-0812">Transmembrane</keyword>
<organism evidence="2 3">
    <name type="scientific">Tetrapyrgos nigripes</name>
    <dbReference type="NCBI Taxonomy" id="182062"/>
    <lineage>
        <taxon>Eukaryota</taxon>
        <taxon>Fungi</taxon>
        <taxon>Dikarya</taxon>
        <taxon>Basidiomycota</taxon>
        <taxon>Agaricomycotina</taxon>
        <taxon>Agaricomycetes</taxon>
        <taxon>Agaricomycetidae</taxon>
        <taxon>Agaricales</taxon>
        <taxon>Marasmiineae</taxon>
        <taxon>Marasmiaceae</taxon>
        <taxon>Tetrapyrgos</taxon>
    </lineage>
</organism>
<keyword evidence="1" id="KW-0472">Membrane</keyword>
<evidence type="ECO:0000313" key="2">
    <source>
        <dbReference type="EMBL" id="KAF5366007.1"/>
    </source>
</evidence>
<dbReference type="EMBL" id="JAACJM010000025">
    <property type="protein sequence ID" value="KAF5366007.1"/>
    <property type="molecule type" value="Genomic_DNA"/>
</dbReference>
<gene>
    <name evidence="2" type="ORF">D9758_006594</name>
</gene>
<keyword evidence="3" id="KW-1185">Reference proteome</keyword>
<protein>
    <submittedName>
        <fullName evidence="2">Uncharacterized protein</fullName>
    </submittedName>
</protein>
<reference evidence="2 3" key="1">
    <citation type="journal article" date="2020" name="ISME J.">
        <title>Uncovering the hidden diversity of litter-decomposition mechanisms in mushroom-forming fungi.</title>
        <authorList>
            <person name="Floudas D."/>
            <person name="Bentzer J."/>
            <person name="Ahren D."/>
            <person name="Johansson T."/>
            <person name="Persson P."/>
            <person name="Tunlid A."/>
        </authorList>
    </citation>
    <scope>NUCLEOTIDE SEQUENCE [LARGE SCALE GENOMIC DNA]</scope>
    <source>
        <strain evidence="2 3">CBS 291.85</strain>
    </source>
</reference>
<sequence>MTFEGGGVLFAFLLAFEGIDQIIDDQGIDAGDLFDNTIFRNIVLSLVATLGLYLVASLIFSTPSPTSTTSPGTRGDNKVTTELGVIDATNSKNGRSVDAAVPDQPIDIDANYEDALHVLGTKAPKLEGKVDAATQQEDYYRTVGTNVLLAWTLSNGLLATAMASATEGYCGVGFFFGQKETPRIGTDWAFTMYMIIRLFAGEYSKTWHVRVNVEGGGARAG</sequence>
<dbReference type="AlphaFoldDB" id="A0A8H5LQP2"/>
<keyword evidence="1" id="KW-1133">Transmembrane helix</keyword>
<evidence type="ECO:0000313" key="3">
    <source>
        <dbReference type="Proteomes" id="UP000559256"/>
    </source>
</evidence>
<dbReference type="Proteomes" id="UP000559256">
    <property type="component" value="Unassembled WGS sequence"/>
</dbReference>
<comment type="caution">
    <text evidence="2">The sequence shown here is derived from an EMBL/GenBank/DDBJ whole genome shotgun (WGS) entry which is preliminary data.</text>
</comment>
<feature type="transmembrane region" description="Helical" evidence="1">
    <location>
        <begin position="42"/>
        <end position="60"/>
    </location>
</feature>
<proteinExistence type="predicted"/>